<organism evidence="17 19">
    <name type="scientific">Cephus cinctus</name>
    <name type="common">Wheat stem sawfly</name>
    <dbReference type="NCBI Taxonomy" id="211228"/>
    <lineage>
        <taxon>Eukaryota</taxon>
        <taxon>Metazoa</taxon>
        <taxon>Ecdysozoa</taxon>
        <taxon>Arthropoda</taxon>
        <taxon>Hexapoda</taxon>
        <taxon>Insecta</taxon>
        <taxon>Pterygota</taxon>
        <taxon>Neoptera</taxon>
        <taxon>Endopterygota</taxon>
        <taxon>Hymenoptera</taxon>
        <taxon>Cephoidea</taxon>
        <taxon>Cephidae</taxon>
        <taxon>Cephus</taxon>
    </lineage>
</organism>
<evidence type="ECO:0000256" key="13">
    <source>
        <dbReference type="SAM" id="Coils"/>
    </source>
</evidence>
<keyword evidence="10" id="KW-0539">Nucleus</keyword>
<reference evidence="18 19" key="1">
    <citation type="submission" date="2025-04" db="UniProtKB">
        <authorList>
            <consortium name="RefSeq"/>
        </authorList>
    </citation>
    <scope>IDENTIFICATION</scope>
</reference>
<feature type="domain" description="C2H2-type" evidence="15">
    <location>
        <begin position="743"/>
        <end position="770"/>
    </location>
</feature>
<dbReference type="SMART" id="SM00980">
    <property type="entry name" value="THAP"/>
    <property type="match status" value="1"/>
</dbReference>
<dbReference type="RefSeq" id="XP_015591165.1">
    <property type="nucleotide sequence ID" value="XM_015735679.2"/>
</dbReference>
<feature type="domain" description="THAP-type" evidence="16">
    <location>
        <begin position="1"/>
        <end position="86"/>
    </location>
</feature>
<evidence type="ECO:0000256" key="3">
    <source>
        <dbReference type="ARBA" id="ARBA00022723"/>
    </source>
</evidence>
<evidence type="ECO:0000256" key="10">
    <source>
        <dbReference type="ARBA" id="ARBA00023242"/>
    </source>
</evidence>
<keyword evidence="4" id="KW-0677">Repeat</keyword>
<dbReference type="RefSeq" id="XP_024938927.1">
    <property type="nucleotide sequence ID" value="XM_025083159.1"/>
</dbReference>
<keyword evidence="9" id="KW-0804">Transcription</keyword>
<dbReference type="PROSITE" id="PS50157">
    <property type="entry name" value="ZINC_FINGER_C2H2_2"/>
    <property type="match status" value="13"/>
</dbReference>
<dbReference type="GeneID" id="107265824"/>
<dbReference type="FunFam" id="3.30.160.60:FF:000446">
    <property type="entry name" value="Zinc finger protein"/>
    <property type="match status" value="1"/>
</dbReference>
<feature type="domain" description="C2H2-type" evidence="15">
    <location>
        <begin position="569"/>
        <end position="596"/>
    </location>
</feature>
<evidence type="ECO:0000256" key="5">
    <source>
        <dbReference type="ARBA" id="ARBA00022771"/>
    </source>
</evidence>
<dbReference type="GO" id="GO:0000981">
    <property type="term" value="F:DNA-binding transcription factor activity, RNA polymerase II-specific"/>
    <property type="evidence" value="ECO:0007669"/>
    <property type="project" value="TreeGrafter"/>
</dbReference>
<dbReference type="GO" id="GO:0008270">
    <property type="term" value="F:zinc ion binding"/>
    <property type="evidence" value="ECO:0007669"/>
    <property type="project" value="UniProtKB-KW"/>
</dbReference>
<keyword evidence="8 12" id="KW-0238">DNA-binding</keyword>
<feature type="domain" description="C2H2-type" evidence="15">
    <location>
        <begin position="430"/>
        <end position="457"/>
    </location>
</feature>
<dbReference type="PANTHER" id="PTHR24409">
    <property type="entry name" value="ZINC FINGER PROTEIN 142"/>
    <property type="match status" value="1"/>
</dbReference>
<dbReference type="SMART" id="SM00868">
    <property type="entry name" value="zf-AD"/>
    <property type="match status" value="1"/>
</dbReference>
<dbReference type="SUPFAM" id="SSF57667">
    <property type="entry name" value="beta-beta-alpha zinc fingers"/>
    <property type="match status" value="6"/>
</dbReference>
<keyword evidence="17" id="KW-1185">Reference proteome</keyword>
<feature type="domain" description="C2H2-type" evidence="15">
    <location>
        <begin position="462"/>
        <end position="484"/>
    </location>
</feature>
<evidence type="ECO:0000259" key="16">
    <source>
        <dbReference type="PROSITE" id="PS50950"/>
    </source>
</evidence>
<dbReference type="InterPro" id="IPR012934">
    <property type="entry name" value="Znf_AD"/>
</dbReference>
<keyword evidence="13" id="KW-0175">Coiled coil</keyword>
<evidence type="ECO:0000313" key="19">
    <source>
        <dbReference type="RefSeq" id="XP_024938927.1"/>
    </source>
</evidence>
<dbReference type="GO" id="GO:0042802">
    <property type="term" value="F:identical protein binding"/>
    <property type="evidence" value="ECO:0007669"/>
    <property type="project" value="UniProtKB-ARBA"/>
</dbReference>
<dbReference type="AlphaFoldDB" id="A0AAJ7RE96"/>
<dbReference type="GO" id="GO:0000977">
    <property type="term" value="F:RNA polymerase II transcription regulatory region sequence-specific DNA binding"/>
    <property type="evidence" value="ECO:0007669"/>
    <property type="project" value="TreeGrafter"/>
</dbReference>
<dbReference type="FunFam" id="3.30.160.60:FF:000145">
    <property type="entry name" value="Zinc finger protein 574"/>
    <property type="match status" value="1"/>
</dbReference>
<evidence type="ECO:0000256" key="11">
    <source>
        <dbReference type="PROSITE-ProRule" id="PRU00042"/>
    </source>
</evidence>
<dbReference type="Pfam" id="PF00096">
    <property type="entry name" value="zf-C2H2"/>
    <property type="match status" value="5"/>
</dbReference>
<evidence type="ECO:0000256" key="7">
    <source>
        <dbReference type="ARBA" id="ARBA00023015"/>
    </source>
</evidence>
<feature type="domain" description="C2H2-type" evidence="15">
    <location>
        <begin position="714"/>
        <end position="742"/>
    </location>
</feature>
<dbReference type="Proteomes" id="UP000694920">
    <property type="component" value="Unplaced"/>
</dbReference>
<dbReference type="FunFam" id="3.30.160.60:FF:000508">
    <property type="entry name" value="Myeloid zinc finger 1"/>
    <property type="match status" value="1"/>
</dbReference>
<accession>A0AAJ7RE96</accession>
<keyword evidence="6" id="KW-0862">Zinc</keyword>
<dbReference type="InterPro" id="IPR036236">
    <property type="entry name" value="Znf_C2H2_sf"/>
</dbReference>
<protein>
    <submittedName>
        <fullName evidence="18 19">Zinc finger protein 888 isoform X1</fullName>
    </submittedName>
</protein>
<evidence type="ECO:0000256" key="1">
    <source>
        <dbReference type="ARBA" id="ARBA00004123"/>
    </source>
</evidence>
<evidence type="ECO:0000259" key="15">
    <source>
        <dbReference type="PROSITE" id="PS50157"/>
    </source>
</evidence>
<evidence type="ECO:0000256" key="8">
    <source>
        <dbReference type="ARBA" id="ARBA00023125"/>
    </source>
</evidence>
<keyword evidence="3" id="KW-0479">Metal-binding</keyword>
<evidence type="ECO:0000256" key="2">
    <source>
        <dbReference type="ARBA" id="ARBA00006991"/>
    </source>
</evidence>
<dbReference type="InterPro" id="IPR013087">
    <property type="entry name" value="Znf_C2H2_type"/>
</dbReference>
<proteinExistence type="inferred from homology"/>
<evidence type="ECO:0000256" key="4">
    <source>
        <dbReference type="ARBA" id="ARBA00022737"/>
    </source>
</evidence>
<comment type="similarity">
    <text evidence="2">Belongs to the krueppel C2H2-type zinc-finger protein family.</text>
</comment>
<comment type="subcellular location">
    <subcellularLocation>
        <location evidence="1">Nucleus</location>
    </subcellularLocation>
</comment>
<evidence type="ECO:0000256" key="14">
    <source>
        <dbReference type="SAM" id="MobiDB-lite"/>
    </source>
</evidence>
<feature type="domain" description="C2H2-type" evidence="15">
    <location>
        <begin position="686"/>
        <end position="713"/>
    </location>
</feature>
<evidence type="ECO:0000256" key="6">
    <source>
        <dbReference type="ARBA" id="ARBA00022833"/>
    </source>
</evidence>
<dbReference type="SUPFAM" id="SSF57716">
    <property type="entry name" value="Glucocorticoid receptor-like (DNA-binding domain)"/>
    <property type="match status" value="1"/>
</dbReference>
<feature type="coiled-coil region" evidence="13">
    <location>
        <begin position="228"/>
        <end position="255"/>
    </location>
</feature>
<dbReference type="FunFam" id="3.30.160.60:FF:001498">
    <property type="entry name" value="Zinc finger protein 404"/>
    <property type="match status" value="1"/>
</dbReference>
<keyword evidence="7" id="KW-0805">Transcription regulation</keyword>
<dbReference type="Pfam" id="PF13912">
    <property type="entry name" value="zf-C2H2_6"/>
    <property type="match status" value="2"/>
</dbReference>
<feature type="domain" description="C2H2-type" evidence="15">
    <location>
        <begin position="657"/>
        <end position="684"/>
    </location>
</feature>
<feature type="domain" description="C2H2-type" evidence="15">
    <location>
        <begin position="514"/>
        <end position="541"/>
    </location>
</feature>
<feature type="region of interest" description="Disordered" evidence="14">
    <location>
        <begin position="798"/>
        <end position="826"/>
    </location>
</feature>
<feature type="compositionally biased region" description="Acidic residues" evidence="14">
    <location>
        <begin position="814"/>
        <end position="826"/>
    </location>
</feature>
<evidence type="ECO:0000256" key="12">
    <source>
        <dbReference type="PROSITE-ProRule" id="PRU00309"/>
    </source>
</evidence>
<keyword evidence="5 11" id="KW-0863">Zinc-finger</keyword>
<feature type="domain" description="C2H2-type" evidence="15">
    <location>
        <begin position="597"/>
        <end position="624"/>
    </location>
</feature>
<dbReference type="InterPro" id="IPR006612">
    <property type="entry name" value="THAP_Znf"/>
</dbReference>
<name>A0AAJ7RE96_CEPCN</name>
<feature type="domain" description="C2H2-type" evidence="15">
    <location>
        <begin position="380"/>
        <end position="408"/>
    </location>
</feature>
<dbReference type="RefSeq" id="XP_024938928.1">
    <property type="nucleotide sequence ID" value="XM_025083160.1"/>
</dbReference>
<dbReference type="PROSITE" id="PS50950">
    <property type="entry name" value="ZF_THAP"/>
    <property type="match status" value="1"/>
</dbReference>
<evidence type="ECO:0000313" key="20">
    <source>
        <dbReference type="RefSeq" id="XP_024938928.1"/>
    </source>
</evidence>
<feature type="domain" description="C2H2-type" evidence="15">
    <location>
        <begin position="541"/>
        <end position="568"/>
    </location>
</feature>
<dbReference type="GO" id="GO:0005634">
    <property type="term" value="C:nucleus"/>
    <property type="evidence" value="ECO:0007669"/>
    <property type="project" value="UniProtKB-SubCell"/>
</dbReference>
<evidence type="ECO:0000313" key="18">
    <source>
        <dbReference type="RefSeq" id="XP_015591165.1"/>
    </source>
</evidence>
<dbReference type="PROSITE" id="PS00028">
    <property type="entry name" value="ZINC_FINGER_C2H2_1"/>
    <property type="match status" value="12"/>
</dbReference>
<feature type="domain" description="C2H2-type" evidence="15">
    <location>
        <begin position="485"/>
        <end position="512"/>
    </location>
</feature>
<sequence length="854" mass="100253">MVNRRCSAKTCFNESISRPDLKFFLFPKAEHDARIWAKACDRPELMNKSLDILRRYVLCAEHFEDRWFINPPHNTAFIKTALPIPTIFRNNIKEILVHQRKNLSVSNGDAAATIDTTEQTETDNMTMTQNWRFNTEAEFNSQSGDNSNEEQRNADLVINASEVNKEDNTYNFCRLCACLIPASLLSSIYDTHMNLKINKILPNEAHLFKHDGLAEEACKSCIDKLTVCNDTIQQFINANQKLRELKKNRVEENINQSLSSESTCRTENDTAHPEENLQFNSSQCFDVNLNHKSDTTIVDIKEEDSVDVENELNNTEIYFQKTKTTSMNSQKSSLSKSVSLNNNNSEDTLEISQITKPKRSMLSEYRSNSNRIKCPETTVFKCMICNEEFLNRNSVVEHSIAIHAIKGKKHEVKYTVTKKKIEKRRQLKKYHCTSCPLEFTNCQTYQAHMKWHPSRNNTYEYCDRYFILQSRLESHKRLHFSQKPYQCNICNESFVFINSLKRHKKSHMGDMSLHKCKRCNKMFPTIALMQRHTKAHYEKRVLCNLCGKLLSSPQNVQYHLTTHSEERPFSCTICSKSFKTTSKLNCHNKKHRVDHRFECNLCDKKFRMKSLLKQHMNTHLGERRYFCEMYGARFNRYGNLTKHRKRHAVSSALESSYTCDICHKNLKTAFAYKYHMVKHSEERQPYSCDICDKPFRQIAQLRVHNRLHTGERPYACTECGQRFRTKATMDQHYITLHTDNYPHECPYCDKRFKRLHSLNCHKKTHTGERSYVCRICYHAFAQKGDMLKHMKIHSQRGLDSHFQRAHNQSSNSDFLEESTTDTEDSEWMTEVDCSEEDITNDYLMTDDELRTKYN</sequence>
<dbReference type="PANTHER" id="PTHR24409:SF295">
    <property type="entry name" value="AZ2-RELATED"/>
    <property type="match status" value="1"/>
</dbReference>
<feature type="domain" description="C2H2-type" evidence="15">
    <location>
        <begin position="771"/>
        <end position="794"/>
    </location>
</feature>
<evidence type="ECO:0000313" key="17">
    <source>
        <dbReference type="Proteomes" id="UP000694920"/>
    </source>
</evidence>
<gene>
    <name evidence="18 19 20" type="primary">LOC107265824</name>
</gene>
<dbReference type="SMART" id="SM00355">
    <property type="entry name" value="ZnF_C2H2"/>
    <property type="match status" value="14"/>
</dbReference>
<dbReference type="Gene3D" id="3.30.160.60">
    <property type="entry name" value="Classic Zinc Finger"/>
    <property type="match status" value="9"/>
</dbReference>
<dbReference type="KEGG" id="ccin:107265824"/>
<evidence type="ECO:0000256" key="9">
    <source>
        <dbReference type="ARBA" id="ARBA00023163"/>
    </source>
</evidence>